<keyword evidence="8" id="KW-1185">Reference proteome</keyword>
<organism evidence="7 8">
    <name type="scientific">Roseivirga thermotolerans</name>
    <dbReference type="NCBI Taxonomy" id="1758176"/>
    <lineage>
        <taxon>Bacteria</taxon>
        <taxon>Pseudomonadati</taxon>
        <taxon>Bacteroidota</taxon>
        <taxon>Cytophagia</taxon>
        <taxon>Cytophagales</taxon>
        <taxon>Roseivirgaceae</taxon>
        <taxon>Roseivirga</taxon>
    </lineage>
</organism>
<evidence type="ECO:0000256" key="5">
    <source>
        <dbReference type="ARBA" id="ARBA00023136"/>
    </source>
</evidence>
<protein>
    <submittedName>
        <fullName evidence="7">Acetyltransferase</fullName>
    </submittedName>
</protein>
<evidence type="ECO:0000256" key="4">
    <source>
        <dbReference type="ARBA" id="ARBA00022679"/>
    </source>
</evidence>
<gene>
    <name evidence="7" type="ORF">GCM10011340_00480</name>
</gene>
<dbReference type="Pfam" id="PF03279">
    <property type="entry name" value="Lip_A_acyltrans"/>
    <property type="match status" value="1"/>
</dbReference>
<dbReference type="InterPro" id="IPR004960">
    <property type="entry name" value="LipA_acyltrans"/>
</dbReference>
<dbReference type="PANTHER" id="PTHR30606:SF10">
    <property type="entry name" value="PHOSPHATIDYLINOSITOL MANNOSIDE ACYLTRANSFERASE"/>
    <property type="match status" value="1"/>
</dbReference>
<keyword evidence="3" id="KW-0997">Cell inner membrane</keyword>
<comment type="caution">
    <text evidence="7">The sequence shown here is derived from an EMBL/GenBank/DDBJ whole genome shotgun (WGS) entry which is preliminary data.</text>
</comment>
<evidence type="ECO:0000256" key="6">
    <source>
        <dbReference type="ARBA" id="ARBA00023315"/>
    </source>
</evidence>
<keyword evidence="2" id="KW-1003">Cell membrane</keyword>
<name>A0ABQ3HZD3_9BACT</name>
<keyword evidence="5" id="KW-0472">Membrane</keyword>
<dbReference type="PANTHER" id="PTHR30606">
    <property type="entry name" value="LIPID A BIOSYNTHESIS LAUROYL ACYLTRANSFERASE"/>
    <property type="match status" value="1"/>
</dbReference>
<accession>A0ABQ3HZD3</accession>
<dbReference type="RefSeq" id="WP_189628179.1">
    <property type="nucleotide sequence ID" value="NZ_BNAG01000001.1"/>
</dbReference>
<sequence>MTLIRIVSLFPARWIYFWFRLAAHFAYYISRYRGEVIRTNISNSFPEYSREQVEATAKAFYYQFMEVFAESIIAYRFSKADWEKHFHITNPHELKSLLDAGQPIILLSGHTCNWEWPAHAIVSQLNVPMEFLYKPIQNERYERIMFQLRTRHGGQPIPKDSAIREILKRKNEARVIGIIGDQIPSKSTEKKWVNFLNQESAFYVGAEKIARAVGYPVFFAETHRVKRGYYSLTFRMIAKPPYGDDPKIIETYTRMLEASIRRHPADYLWSHRRWKYSREQAKAS</sequence>
<dbReference type="Proteomes" id="UP000658258">
    <property type="component" value="Unassembled WGS sequence"/>
</dbReference>
<reference evidence="8" key="1">
    <citation type="journal article" date="2019" name="Int. J. Syst. Evol. Microbiol.">
        <title>The Global Catalogue of Microorganisms (GCM) 10K type strain sequencing project: providing services to taxonomists for standard genome sequencing and annotation.</title>
        <authorList>
            <consortium name="The Broad Institute Genomics Platform"/>
            <consortium name="The Broad Institute Genome Sequencing Center for Infectious Disease"/>
            <person name="Wu L."/>
            <person name="Ma J."/>
        </authorList>
    </citation>
    <scope>NUCLEOTIDE SEQUENCE [LARGE SCALE GENOMIC DNA]</scope>
    <source>
        <strain evidence="8">CGMCC 1.15111</strain>
    </source>
</reference>
<evidence type="ECO:0000256" key="3">
    <source>
        <dbReference type="ARBA" id="ARBA00022519"/>
    </source>
</evidence>
<keyword evidence="6" id="KW-0012">Acyltransferase</keyword>
<keyword evidence="4" id="KW-0808">Transferase</keyword>
<evidence type="ECO:0000256" key="2">
    <source>
        <dbReference type="ARBA" id="ARBA00022475"/>
    </source>
</evidence>
<evidence type="ECO:0000313" key="8">
    <source>
        <dbReference type="Proteomes" id="UP000658258"/>
    </source>
</evidence>
<proteinExistence type="predicted"/>
<evidence type="ECO:0000256" key="1">
    <source>
        <dbReference type="ARBA" id="ARBA00004533"/>
    </source>
</evidence>
<comment type="subcellular location">
    <subcellularLocation>
        <location evidence="1">Cell inner membrane</location>
    </subcellularLocation>
</comment>
<evidence type="ECO:0000313" key="7">
    <source>
        <dbReference type="EMBL" id="GHE50514.1"/>
    </source>
</evidence>
<dbReference type="EMBL" id="BNAG01000001">
    <property type="protein sequence ID" value="GHE50514.1"/>
    <property type="molecule type" value="Genomic_DNA"/>
</dbReference>
<dbReference type="CDD" id="cd07984">
    <property type="entry name" value="LPLAT_LABLAT-like"/>
    <property type="match status" value="1"/>
</dbReference>